<organism evidence="2 3">
    <name type="scientific">Kitasatospora viridis</name>
    <dbReference type="NCBI Taxonomy" id="281105"/>
    <lineage>
        <taxon>Bacteria</taxon>
        <taxon>Bacillati</taxon>
        <taxon>Actinomycetota</taxon>
        <taxon>Actinomycetes</taxon>
        <taxon>Kitasatosporales</taxon>
        <taxon>Streptomycetaceae</taxon>
        <taxon>Kitasatospora</taxon>
    </lineage>
</organism>
<dbReference type="AlphaFoldDB" id="A0A561SA40"/>
<dbReference type="RefSeq" id="WP_145911535.1">
    <property type="nucleotide sequence ID" value="NZ_BAAAMZ010000022.1"/>
</dbReference>
<protein>
    <submittedName>
        <fullName evidence="2">Uncharacterized protein</fullName>
    </submittedName>
</protein>
<reference evidence="2 3" key="1">
    <citation type="submission" date="2019-06" db="EMBL/GenBank/DDBJ databases">
        <title>Sequencing the genomes of 1000 actinobacteria strains.</title>
        <authorList>
            <person name="Klenk H.-P."/>
        </authorList>
    </citation>
    <scope>NUCLEOTIDE SEQUENCE [LARGE SCALE GENOMIC DNA]</scope>
    <source>
        <strain evidence="2 3">DSM 44826</strain>
    </source>
</reference>
<evidence type="ECO:0000313" key="3">
    <source>
        <dbReference type="Proteomes" id="UP000317940"/>
    </source>
</evidence>
<accession>A0A561SA40</accession>
<evidence type="ECO:0000313" key="2">
    <source>
        <dbReference type="EMBL" id="TWF71741.1"/>
    </source>
</evidence>
<comment type="caution">
    <text evidence="2">The sequence shown here is derived from an EMBL/GenBank/DDBJ whole genome shotgun (WGS) entry which is preliminary data.</text>
</comment>
<feature type="coiled-coil region" evidence="1">
    <location>
        <begin position="122"/>
        <end position="149"/>
    </location>
</feature>
<proteinExistence type="predicted"/>
<keyword evidence="3" id="KW-1185">Reference proteome</keyword>
<dbReference type="EMBL" id="VIWT01000008">
    <property type="protein sequence ID" value="TWF71741.1"/>
    <property type="molecule type" value="Genomic_DNA"/>
</dbReference>
<gene>
    <name evidence="2" type="ORF">FHX73_18112</name>
</gene>
<dbReference type="Proteomes" id="UP000317940">
    <property type="component" value="Unassembled WGS sequence"/>
</dbReference>
<keyword evidence="1" id="KW-0175">Coiled coil</keyword>
<name>A0A561SA40_9ACTN</name>
<sequence length="406" mass="44958">MDTDQRPLLWRTTTDDRTDYDSDLTQGRLGKLRLVTAALREQAVDVALDEYDARSGEGPIQATRVEVEIWATAHDVYTEMVDEALADLKVHEKVFELALQRYQDRVGAAERLYQQHAGEPIAARYEEMAASLEAERERAEAEQGRQAEQQLAAEDAVLGSRDWVIARPKIDISESFPADALVPTIHTAACPAVAKKSLPGVRLEDIGDLAVTGADEVYNSRHDGPRRGCPTGTKLPVKWCRRCKAAATALDCLGDHAPAWRAKAQQAIDDAEHERLHTRPKIGMDDVKALLTRMGAALYNADTLTSGFHVHPPRNAQTFRAVKAAEQVPVSYTFEGGVRAASSDLASGQLPDVANEYEWVAARIQEHGHKMIRDRHSADFFITRMTVAEAEEYKALQAQQLAKESQ</sequence>
<evidence type="ECO:0000256" key="1">
    <source>
        <dbReference type="SAM" id="Coils"/>
    </source>
</evidence>